<reference evidence="1 2" key="1">
    <citation type="journal article" date="2023" name="Nat. Commun.">
        <title>Origin of minicircular mitochondrial genomes in red algae.</title>
        <authorList>
            <person name="Lee Y."/>
            <person name="Cho C.H."/>
            <person name="Lee Y.M."/>
            <person name="Park S.I."/>
            <person name="Yang J.H."/>
            <person name="West J.A."/>
            <person name="Bhattacharya D."/>
            <person name="Yoon H.S."/>
        </authorList>
    </citation>
    <scope>NUCLEOTIDE SEQUENCE [LARGE SCALE GENOMIC DNA]</scope>
    <source>
        <strain evidence="1 2">CCMP1338</strain>
        <tissue evidence="1">Whole cell</tissue>
    </source>
</reference>
<dbReference type="EMBL" id="JAMWBK010000001">
    <property type="protein sequence ID" value="KAJ8908509.1"/>
    <property type="molecule type" value="Genomic_DNA"/>
</dbReference>
<dbReference type="PANTHER" id="PTHR34127:SF1">
    <property type="entry name" value="OS04G0405600 PROTEIN"/>
    <property type="match status" value="1"/>
</dbReference>
<comment type="caution">
    <text evidence="1">The sequence shown here is derived from an EMBL/GenBank/DDBJ whole genome shotgun (WGS) entry which is preliminary data.</text>
</comment>
<evidence type="ECO:0000313" key="2">
    <source>
        <dbReference type="Proteomes" id="UP001157974"/>
    </source>
</evidence>
<name>A0AAV8V0Z4_9RHOD</name>
<dbReference type="Pfam" id="PF07082">
    <property type="entry name" value="DUF1350"/>
    <property type="match status" value="1"/>
</dbReference>
<proteinExistence type="predicted"/>
<dbReference type="AlphaFoldDB" id="A0AAV8V0Z4"/>
<evidence type="ECO:0000313" key="1">
    <source>
        <dbReference type="EMBL" id="KAJ8908509.1"/>
    </source>
</evidence>
<sequence>MAMGFVQCGVVRLRSGRGSARCSNGGIWMVAAGYGNAEAYGSEVSKTDSRPLQLEGCDLYLPEEEITSIVHFTPGALVSSQPHLFYGNFLSSLSDFGIAIISTPYDTSFDHLKLGKDVATKYVNAYAALLPRLPNTWVPTFGMGHSLGAKLQVLMNCVPEIRQRFPPRASNVLISYNNFDSAESIPAYENIIDGLRVLESLNPLLDSVGVAMGVDLKSSRFRDINIEQIFDNLRNFTGDVDPPTSVFESMVRNSYAVPDNCVISFATDSIDQSDILEADLRGRHGKRTVRRPLAGTHLTPMMPASDELRDFGLGRDLQNYLQETVQSVRTQYDKEFQDLVVTTVAFLRLMEEDCNRRLLGPGQESSTMER</sequence>
<protein>
    <submittedName>
        <fullName evidence="1">Uncharacterized protein</fullName>
    </submittedName>
</protein>
<organism evidence="1 2">
    <name type="scientific">Rhodosorus marinus</name>
    <dbReference type="NCBI Taxonomy" id="101924"/>
    <lineage>
        <taxon>Eukaryota</taxon>
        <taxon>Rhodophyta</taxon>
        <taxon>Stylonematophyceae</taxon>
        <taxon>Stylonematales</taxon>
        <taxon>Stylonemataceae</taxon>
        <taxon>Rhodosorus</taxon>
    </lineage>
</organism>
<gene>
    <name evidence="1" type="ORF">NDN08_005217</name>
</gene>
<dbReference type="InterPro" id="IPR010765">
    <property type="entry name" value="DUF1350"/>
</dbReference>
<dbReference type="Proteomes" id="UP001157974">
    <property type="component" value="Unassembled WGS sequence"/>
</dbReference>
<keyword evidence="2" id="KW-1185">Reference proteome</keyword>
<accession>A0AAV8V0Z4</accession>
<dbReference type="PANTHER" id="PTHR34127">
    <property type="entry name" value="OS04G0405600 PROTEIN"/>
    <property type="match status" value="1"/>
</dbReference>